<dbReference type="EMBL" id="HACA01031509">
    <property type="protein sequence ID" value="CDW48870.1"/>
    <property type="molecule type" value="Transcribed_RNA"/>
</dbReference>
<accession>A0A0K2VES4</accession>
<organism evidence="1">
    <name type="scientific">Lepeophtheirus salmonis</name>
    <name type="common">Salmon louse</name>
    <name type="synonym">Caligus salmonis</name>
    <dbReference type="NCBI Taxonomy" id="72036"/>
    <lineage>
        <taxon>Eukaryota</taxon>
        <taxon>Metazoa</taxon>
        <taxon>Ecdysozoa</taxon>
        <taxon>Arthropoda</taxon>
        <taxon>Crustacea</taxon>
        <taxon>Multicrustacea</taxon>
        <taxon>Hexanauplia</taxon>
        <taxon>Copepoda</taxon>
        <taxon>Siphonostomatoida</taxon>
        <taxon>Caligidae</taxon>
        <taxon>Lepeophtheirus</taxon>
    </lineage>
</organism>
<sequence>QVFLVYTHTLQQLIVWSLDFICGQYRDLNHVISTNYRFIDHCP</sequence>
<name>A0A0K2VES4_LEPSM</name>
<feature type="non-terminal residue" evidence="1">
    <location>
        <position position="1"/>
    </location>
</feature>
<proteinExistence type="predicted"/>
<dbReference type="AlphaFoldDB" id="A0A0K2VES4"/>
<protein>
    <submittedName>
        <fullName evidence="1">Uncharacterized protein</fullName>
    </submittedName>
</protein>
<evidence type="ECO:0000313" key="1">
    <source>
        <dbReference type="EMBL" id="CDW48870.1"/>
    </source>
</evidence>
<reference evidence="1" key="1">
    <citation type="submission" date="2014-05" db="EMBL/GenBank/DDBJ databases">
        <authorList>
            <person name="Chronopoulou M."/>
        </authorList>
    </citation>
    <scope>NUCLEOTIDE SEQUENCE</scope>
    <source>
        <tissue evidence="1">Whole organism</tissue>
    </source>
</reference>